<evidence type="ECO:0000256" key="1">
    <source>
        <dbReference type="SAM" id="SignalP"/>
    </source>
</evidence>
<protein>
    <submittedName>
        <fullName evidence="2">Carboxypeptidase-like regulatory domain-containing protein</fullName>
    </submittedName>
</protein>
<evidence type="ECO:0000313" key="3">
    <source>
        <dbReference type="Proteomes" id="UP000323188"/>
    </source>
</evidence>
<dbReference type="Proteomes" id="UP000323188">
    <property type="component" value="Unassembled WGS sequence"/>
</dbReference>
<dbReference type="EMBL" id="VUOE01000002">
    <property type="protein sequence ID" value="KAA2217348.1"/>
    <property type="molecule type" value="Genomic_DNA"/>
</dbReference>
<proteinExistence type="predicted"/>
<dbReference type="InterPro" id="IPR008969">
    <property type="entry name" value="CarboxyPept-like_regulatory"/>
</dbReference>
<gene>
    <name evidence="2" type="ORF">F0361_15475</name>
</gene>
<comment type="caution">
    <text evidence="2">The sequence shown here is derived from an EMBL/GenBank/DDBJ whole genome shotgun (WGS) entry which is preliminary data.</text>
</comment>
<keyword evidence="2" id="KW-0645">Protease</keyword>
<dbReference type="SUPFAM" id="SSF49464">
    <property type="entry name" value="Carboxypeptidase regulatory domain-like"/>
    <property type="match status" value="2"/>
</dbReference>
<name>A0A5B2TTL2_9FLAO</name>
<keyword evidence="1" id="KW-0732">Signal</keyword>
<keyword evidence="2" id="KW-0378">Hydrolase</keyword>
<dbReference type="Pfam" id="PF13715">
    <property type="entry name" value="CarbopepD_reg_2"/>
    <property type="match status" value="1"/>
</dbReference>
<dbReference type="GO" id="GO:0004180">
    <property type="term" value="F:carboxypeptidase activity"/>
    <property type="evidence" value="ECO:0007669"/>
    <property type="project" value="UniProtKB-KW"/>
</dbReference>
<organism evidence="2 3">
    <name type="scientific">Maribacter flavus</name>
    <dbReference type="NCBI Taxonomy" id="1658664"/>
    <lineage>
        <taxon>Bacteria</taxon>
        <taxon>Pseudomonadati</taxon>
        <taxon>Bacteroidota</taxon>
        <taxon>Flavobacteriia</taxon>
        <taxon>Flavobacteriales</taxon>
        <taxon>Flavobacteriaceae</taxon>
        <taxon>Maribacter</taxon>
    </lineage>
</organism>
<evidence type="ECO:0000313" key="2">
    <source>
        <dbReference type="EMBL" id="KAA2217348.1"/>
    </source>
</evidence>
<reference evidence="2 3" key="1">
    <citation type="submission" date="2019-09" db="EMBL/GenBank/DDBJ databases">
        <authorList>
            <person name="Khan S.A."/>
            <person name="Jeon C.O."/>
            <person name="Chun B.H."/>
            <person name="Jeong S.E."/>
        </authorList>
    </citation>
    <scope>NUCLEOTIDE SEQUENCE [LARGE SCALE GENOMIC DNA]</scope>
    <source>
        <strain evidence="2 3">KCTC 42508</strain>
    </source>
</reference>
<dbReference type="AlphaFoldDB" id="A0A5B2TTL2"/>
<feature type="signal peptide" evidence="1">
    <location>
        <begin position="1"/>
        <end position="25"/>
    </location>
</feature>
<feature type="chain" id="PRO_5023126928" evidence="1">
    <location>
        <begin position="26"/>
        <end position="383"/>
    </location>
</feature>
<keyword evidence="2" id="KW-0121">Carboxypeptidase</keyword>
<sequence length="383" mass="43216">MDIICSKKLSLVLFFALFYAGFAQRDYKGQTVDAKTGEPVPYVNIGILDKGVGTVSDENGIFHLPLETSKYGNGDYIQISCLGYETIRIPVSKIEFEYNEYPKQILNPAEISLDEVEVTNTTLVPIKEYIGYQNNGSPSLGYWKDNVALGGELATKIRTSKGPRQLNSLEFEVWSNPSDSILIRINVYDSDGPLGRPLTNLNKSGKDILKALKKGRGFKDVDLEPFAIHVTDDFYISLELLKVYGDSEIDLVLAAADSDYGSYRKYTSQDKWQKVSDVNMAYYLETSPYVSQEKAKRYEVKVEKARRKLRMLSGFAIHNGSMLADVTVKNQRTRETTKTDDSGRYVIHAEKKDVIMFSKQGYKKMVLEVGDQQFANALMRLVD</sequence>
<accession>A0A5B2TTL2</accession>